<name>A0A9D4R505_DREPO</name>
<keyword evidence="2" id="KW-1185">Reference proteome</keyword>
<protein>
    <submittedName>
        <fullName evidence="1">Uncharacterized protein</fullName>
    </submittedName>
</protein>
<gene>
    <name evidence="1" type="ORF">DPMN_096715</name>
</gene>
<dbReference type="EMBL" id="JAIWYP010000003">
    <property type="protein sequence ID" value="KAH3854177.1"/>
    <property type="molecule type" value="Genomic_DNA"/>
</dbReference>
<evidence type="ECO:0000313" key="1">
    <source>
        <dbReference type="EMBL" id="KAH3854177.1"/>
    </source>
</evidence>
<proteinExistence type="predicted"/>
<evidence type="ECO:0000313" key="2">
    <source>
        <dbReference type="Proteomes" id="UP000828390"/>
    </source>
</evidence>
<organism evidence="1 2">
    <name type="scientific">Dreissena polymorpha</name>
    <name type="common">Zebra mussel</name>
    <name type="synonym">Mytilus polymorpha</name>
    <dbReference type="NCBI Taxonomy" id="45954"/>
    <lineage>
        <taxon>Eukaryota</taxon>
        <taxon>Metazoa</taxon>
        <taxon>Spiralia</taxon>
        <taxon>Lophotrochozoa</taxon>
        <taxon>Mollusca</taxon>
        <taxon>Bivalvia</taxon>
        <taxon>Autobranchia</taxon>
        <taxon>Heteroconchia</taxon>
        <taxon>Euheterodonta</taxon>
        <taxon>Imparidentia</taxon>
        <taxon>Neoheterodontei</taxon>
        <taxon>Myida</taxon>
        <taxon>Dreissenoidea</taxon>
        <taxon>Dreissenidae</taxon>
        <taxon>Dreissena</taxon>
    </lineage>
</organism>
<sequence>MVHQYFTHFTTDVVSRILNHSTFAEPETREHSFHGNFCYLKSPDFLLSKGPVRNGYYTCGAPQKKGCRRLSATLVQLNRCMSAHMQYGGERLVDQTWMNGRLQSVLKRCV</sequence>
<comment type="caution">
    <text evidence="1">The sequence shown here is derived from an EMBL/GenBank/DDBJ whole genome shotgun (WGS) entry which is preliminary data.</text>
</comment>
<reference evidence="1" key="2">
    <citation type="submission" date="2020-11" db="EMBL/GenBank/DDBJ databases">
        <authorList>
            <person name="McCartney M.A."/>
            <person name="Auch B."/>
            <person name="Kono T."/>
            <person name="Mallez S."/>
            <person name="Becker A."/>
            <person name="Gohl D.M."/>
            <person name="Silverstein K.A.T."/>
            <person name="Koren S."/>
            <person name="Bechman K.B."/>
            <person name="Herman A."/>
            <person name="Abrahante J.E."/>
            <person name="Garbe J."/>
        </authorList>
    </citation>
    <scope>NUCLEOTIDE SEQUENCE</scope>
    <source>
        <strain evidence="1">Duluth1</strain>
        <tissue evidence="1">Whole animal</tissue>
    </source>
</reference>
<dbReference type="AlphaFoldDB" id="A0A9D4R505"/>
<dbReference type="Proteomes" id="UP000828390">
    <property type="component" value="Unassembled WGS sequence"/>
</dbReference>
<reference evidence="1" key="1">
    <citation type="journal article" date="2019" name="bioRxiv">
        <title>The Genome of the Zebra Mussel, Dreissena polymorpha: A Resource for Invasive Species Research.</title>
        <authorList>
            <person name="McCartney M.A."/>
            <person name="Auch B."/>
            <person name="Kono T."/>
            <person name="Mallez S."/>
            <person name="Zhang Y."/>
            <person name="Obille A."/>
            <person name="Becker A."/>
            <person name="Abrahante J.E."/>
            <person name="Garbe J."/>
            <person name="Badalamenti J.P."/>
            <person name="Herman A."/>
            <person name="Mangelson H."/>
            <person name="Liachko I."/>
            <person name="Sullivan S."/>
            <person name="Sone E.D."/>
            <person name="Koren S."/>
            <person name="Silverstein K.A.T."/>
            <person name="Beckman K.B."/>
            <person name="Gohl D.M."/>
        </authorList>
    </citation>
    <scope>NUCLEOTIDE SEQUENCE</scope>
    <source>
        <strain evidence="1">Duluth1</strain>
        <tissue evidence="1">Whole animal</tissue>
    </source>
</reference>
<accession>A0A9D4R505</accession>